<dbReference type="PANTHER" id="PTHR37302">
    <property type="entry name" value="SLR1116 PROTEIN"/>
    <property type="match status" value="1"/>
</dbReference>
<comment type="caution">
    <text evidence="3">The sequence shown here is derived from an EMBL/GenBank/DDBJ whole genome shotgun (WGS) entry which is preliminary data.</text>
</comment>
<protein>
    <submittedName>
        <fullName evidence="3">DinB family protein</fullName>
    </submittedName>
</protein>
<evidence type="ECO:0000313" key="3">
    <source>
        <dbReference type="EMBL" id="MFC5532126.1"/>
    </source>
</evidence>
<comment type="similarity">
    <text evidence="1">Belongs to the DinB family.</text>
</comment>
<keyword evidence="2" id="KW-0479">Metal-binding</keyword>
<dbReference type="Gene3D" id="1.20.120.450">
    <property type="entry name" value="dinb family like domain"/>
    <property type="match status" value="1"/>
</dbReference>
<dbReference type="EMBL" id="JBHSNC010000057">
    <property type="protein sequence ID" value="MFC5532126.1"/>
    <property type="molecule type" value="Genomic_DNA"/>
</dbReference>
<keyword evidence="4" id="KW-1185">Reference proteome</keyword>
<dbReference type="InterPro" id="IPR034660">
    <property type="entry name" value="DinB/YfiT-like"/>
</dbReference>
<evidence type="ECO:0000256" key="2">
    <source>
        <dbReference type="ARBA" id="ARBA00022723"/>
    </source>
</evidence>
<name>A0ABW0R4I4_9BACL</name>
<dbReference type="SUPFAM" id="SSF109854">
    <property type="entry name" value="DinB/YfiT-like putative metalloenzymes"/>
    <property type="match status" value="1"/>
</dbReference>
<gene>
    <name evidence="3" type="ORF">ACFPQ4_22130</name>
</gene>
<dbReference type="InterPro" id="IPR007837">
    <property type="entry name" value="DinB"/>
</dbReference>
<reference evidence="4" key="1">
    <citation type="journal article" date="2019" name="Int. J. Syst. Evol. Microbiol.">
        <title>The Global Catalogue of Microorganisms (GCM) 10K type strain sequencing project: providing services to taxonomists for standard genome sequencing and annotation.</title>
        <authorList>
            <consortium name="The Broad Institute Genomics Platform"/>
            <consortium name="The Broad Institute Genome Sequencing Center for Infectious Disease"/>
            <person name="Wu L."/>
            <person name="Ma J."/>
        </authorList>
    </citation>
    <scope>NUCLEOTIDE SEQUENCE [LARGE SCALE GENOMIC DNA]</scope>
    <source>
        <strain evidence="4">CGMCC 1.18578</strain>
    </source>
</reference>
<evidence type="ECO:0000256" key="1">
    <source>
        <dbReference type="ARBA" id="ARBA00008635"/>
    </source>
</evidence>
<dbReference type="PANTHER" id="PTHR37302:SF1">
    <property type="entry name" value="PROTEIN DINB"/>
    <property type="match status" value="1"/>
</dbReference>
<sequence length="149" mass="17060">MKTILRMMDHLYWANERLFEQLRAQEVDNPEALRLLRHIAVAEQVWLARLEGRVSKGFALWADGSLAEAEALMRDNERDFRRVVGTLTEERLDDVVAYETQSGVPFASSVRDILTHVVLHGQYHRGQINKALREGGASPVTLDYIVFAR</sequence>
<proteinExistence type="inferred from homology"/>
<organism evidence="3 4">
    <name type="scientific">Cohnella yongneupensis</name>
    <dbReference type="NCBI Taxonomy" id="425006"/>
    <lineage>
        <taxon>Bacteria</taxon>
        <taxon>Bacillati</taxon>
        <taxon>Bacillota</taxon>
        <taxon>Bacilli</taxon>
        <taxon>Bacillales</taxon>
        <taxon>Paenibacillaceae</taxon>
        <taxon>Cohnella</taxon>
    </lineage>
</organism>
<dbReference type="Proteomes" id="UP001596108">
    <property type="component" value="Unassembled WGS sequence"/>
</dbReference>
<dbReference type="Pfam" id="PF05163">
    <property type="entry name" value="DinB"/>
    <property type="match status" value="1"/>
</dbReference>
<accession>A0ABW0R4I4</accession>
<dbReference type="RefSeq" id="WP_378114096.1">
    <property type="nucleotide sequence ID" value="NZ_JBHSNC010000057.1"/>
</dbReference>
<evidence type="ECO:0000313" key="4">
    <source>
        <dbReference type="Proteomes" id="UP001596108"/>
    </source>
</evidence>